<keyword evidence="7" id="KW-1185">Reference proteome</keyword>
<protein>
    <recommendedName>
        <fullName evidence="2">Methyltransferase FkbM domain-containing protein</fullName>
    </recommendedName>
</protein>
<proteinExistence type="predicted"/>
<dbReference type="OrthoDB" id="407600at2759"/>
<evidence type="ECO:0000313" key="5">
    <source>
        <dbReference type="EMBL" id="CAF3957830.1"/>
    </source>
</evidence>
<dbReference type="Proteomes" id="UP000663829">
    <property type="component" value="Unassembled WGS sequence"/>
</dbReference>
<feature type="domain" description="Methyltransferase FkbM" evidence="2">
    <location>
        <begin position="154"/>
        <end position="320"/>
    </location>
</feature>
<feature type="transmembrane region" description="Helical" evidence="1">
    <location>
        <begin position="7"/>
        <end position="29"/>
    </location>
</feature>
<keyword evidence="1" id="KW-1133">Transmembrane helix</keyword>
<evidence type="ECO:0000313" key="3">
    <source>
        <dbReference type="EMBL" id="CAF1193543.1"/>
    </source>
</evidence>
<reference evidence="3" key="1">
    <citation type="submission" date="2021-02" db="EMBL/GenBank/DDBJ databases">
        <authorList>
            <person name="Nowell W R."/>
        </authorList>
    </citation>
    <scope>NUCLEOTIDE SEQUENCE</scope>
</reference>
<dbReference type="InterPro" id="IPR006342">
    <property type="entry name" value="FkbM_mtfrase"/>
</dbReference>
<gene>
    <name evidence="3" type="ORF">GPM918_LOCUS23334</name>
    <name evidence="4" type="ORF">OVA965_LOCUS26117</name>
    <name evidence="5" type="ORF">SRO942_LOCUS23333</name>
    <name evidence="6" type="ORF">TMI583_LOCUS26856</name>
</gene>
<dbReference type="EMBL" id="CAJOBC010008300">
    <property type="protein sequence ID" value="CAF3957830.1"/>
    <property type="molecule type" value="Genomic_DNA"/>
</dbReference>
<name>A0A814VY42_9BILA</name>
<dbReference type="EMBL" id="CAJNOQ010008299">
    <property type="protein sequence ID" value="CAF1193543.1"/>
    <property type="molecule type" value="Genomic_DNA"/>
</dbReference>
<dbReference type="Pfam" id="PF05050">
    <property type="entry name" value="Methyltransf_21"/>
    <property type="match status" value="1"/>
</dbReference>
<dbReference type="InterPro" id="IPR029063">
    <property type="entry name" value="SAM-dependent_MTases_sf"/>
</dbReference>
<evidence type="ECO:0000313" key="6">
    <source>
        <dbReference type="EMBL" id="CAF4055161.1"/>
    </source>
</evidence>
<organism evidence="3 7">
    <name type="scientific">Didymodactylos carnosus</name>
    <dbReference type="NCBI Taxonomy" id="1234261"/>
    <lineage>
        <taxon>Eukaryota</taxon>
        <taxon>Metazoa</taxon>
        <taxon>Spiralia</taxon>
        <taxon>Gnathifera</taxon>
        <taxon>Rotifera</taxon>
        <taxon>Eurotatoria</taxon>
        <taxon>Bdelloidea</taxon>
        <taxon>Philodinida</taxon>
        <taxon>Philodinidae</taxon>
        <taxon>Didymodactylos</taxon>
    </lineage>
</organism>
<keyword evidence="1" id="KW-0812">Transmembrane</keyword>
<dbReference type="Proteomes" id="UP000681722">
    <property type="component" value="Unassembled WGS sequence"/>
</dbReference>
<dbReference type="EMBL" id="CAJOBA010038112">
    <property type="protein sequence ID" value="CAF4055161.1"/>
    <property type="molecule type" value="Genomic_DNA"/>
</dbReference>
<evidence type="ECO:0000313" key="4">
    <source>
        <dbReference type="EMBL" id="CAF1247529.1"/>
    </source>
</evidence>
<accession>A0A814VY42</accession>
<dbReference type="SUPFAM" id="SSF53335">
    <property type="entry name" value="S-adenosyl-L-methionine-dependent methyltransferases"/>
    <property type="match status" value="1"/>
</dbReference>
<dbReference type="Proteomes" id="UP000682733">
    <property type="component" value="Unassembled WGS sequence"/>
</dbReference>
<evidence type="ECO:0000259" key="2">
    <source>
        <dbReference type="Pfam" id="PF05050"/>
    </source>
</evidence>
<keyword evidence="1" id="KW-0472">Membrane</keyword>
<sequence length="365" mass="40516">MDHKSKCVIATKILICAAIFHFLCSGLNLNLNSRTRNVAINDVLFDEVQRLRDTLSIANHTIANGALRIKQLTKALNSLKSSKSLKCEKRIDVIKENSLFPKIVPIPMAFSYSVNRVPSVHNSWWTGPFKSGWGNSVFGAFKKFLTSNTVHIDFGAWIGPTVLFAANIAKRVIAFECDPYAEAELTANIRVNPHLSHKISVSSLCISNHIHSTEMTGRGGSRSIISTVGKETFDPIANISKTKWKVNCVPLIKILKEQKLLDGSSDLFIKIDTEGAESIILPSFHEWLSKLDSKIKPTILVSMHSKFSNLKQKPAAIRGILKTFSVFKYATPWGHPLKRSGSSWNESYLVSACGGCDILLTDKEY</sequence>
<dbReference type="EMBL" id="CAJNOK010016560">
    <property type="protein sequence ID" value="CAF1247529.1"/>
    <property type="molecule type" value="Genomic_DNA"/>
</dbReference>
<evidence type="ECO:0000313" key="7">
    <source>
        <dbReference type="Proteomes" id="UP000663829"/>
    </source>
</evidence>
<dbReference type="Gene3D" id="3.40.50.150">
    <property type="entry name" value="Vaccinia Virus protein VP39"/>
    <property type="match status" value="1"/>
</dbReference>
<evidence type="ECO:0000256" key="1">
    <source>
        <dbReference type="SAM" id="Phobius"/>
    </source>
</evidence>
<comment type="caution">
    <text evidence="3">The sequence shown here is derived from an EMBL/GenBank/DDBJ whole genome shotgun (WGS) entry which is preliminary data.</text>
</comment>
<dbReference type="NCBIfam" id="TIGR01444">
    <property type="entry name" value="fkbM_fam"/>
    <property type="match status" value="1"/>
</dbReference>
<dbReference type="AlphaFoldDB" id="A0A814VY42"/>
<dbReference type="Proteomes" id="UP000677228">
    <property type="component" value="Unassembled WGS sequence"/>
</dbReference>